<keyword evidence="7" id="KW-1185">Reference proteome</keyword>
<proteinExistence type="predicted"/>
<accession>A0A918GQ67</accession>
<keyword evidence="2" id="KW-0328">Glycosyltransferase</keyword>
<comment type="caution">
    <text evidence="6">The sequence shown here is derived from an EMBL/GenBank/DDBJ whole genome shotgun (WGS) entry which is preliminary data.</text>
</comment>
<dbReference type="Proteomes" id="UP000653493">
    <property type="component" value="Unassembled WGS sequence"/>
</dbReference>
<organism evidence="6 7">
    <name type="scientific">Streptomyces griseoviridis</name>
    <dbReference type="NCBI Taxonomy" id="45398"/>
    <lineage>
        <taxon>Bacteria</taxon>
        <taxon>Bacillati</taxon>
        <taxon>Actinomycetota</taxon>
        <taxon>Actinomycetes</taxon>
        <taxon>Kitasatosporales</taxon>
        <taxon>Streptomycetaceae</taxon>
        <taxon>Streptomyces</taxon>
    </lineage>
</organism>
<dbReference type="InterPro" id="IPR001296">
    <property type="entry name" value="Glyco_trans_1"/>
</dbReference>
<evidence type="ECO:0000313" key="6">
    <source>
        <dbReference type="EMBL" id="GGS52631.1"/>
    </source>
</evidence>
<dbReference type="PANTHER" id="PTHR12526">
    <property type="entry name" value="GLYCOSYLTRANSFERASE"/>
    <property type="match status" value="1"/>
</dbReference>
<sequence>MRIAMVSEHASPLAALGGVDAGGQNVYVARLSAELARRGHDVTVYTRRDTLDLPDRVPLPGGAVVEHVPAGPAEAVPKDGLLPYMPAFGAYLARAFTRDRPDVVHAHFWMSGLAAQIGVQPHGIPLVQTFHALGTVKRRHQGLRDTSPHERIGIERQLGRSCARVLATCTDEVVELGDMGVPPRRISVVPCGVDAQHFRPGADTGRAPARRHRHRLLACGRLVPRKGYEYAVRALAHVPDTELLIAGGPPADEVDTDAEARRLAGLARRAGVADRVRLLGAVDPEHMPTLIGSADLVLCTPHYEPFGIVPLEAMACGVPVLATDVGGHRDSVADGVTGRLVEPHNPEAIADVARVLLPHERLRRAYGTAGRERVLKHYTWRRVADGAEQVYRLTVADHELAKEVA</sequence>
<reference evidence="6" key="1">
    <citation type="journal article" date="2014" name="Int. J. Syst. Evol. Microbiol.">
        <title>Complete genome sequence of Corynebacterium casei LMG S-19264T (=DSM 44701T), isolated from a smear-ripened cheese.</title>
        <authorList>
            <consortium name="US DOE Joint Genome Institute (JGI-PGF)"/>
            <person name="Walter F."/>
            <person name="Albersmeier A."/>
            <person name="Kalinowski J."/>
            <person name="Ruckert C."/>
        </authorList>
    </citation>
    <scope>NUCLEOTIDE SEQUENCE</scope>
    <source>
        <strain evidence="6">JCM 4234</strain>
    </source>
</reference>
<feature type="domain" description="Glycosyl transferase family 1" evidence="4">
    <location>
        <begin position="215"/>
        <end position="373"/>
    </location>
</feature>
<evidence type="ECO:0000256" key="2">
    <source>
        <dbReference type="ARBA" id="ARBA00022676"/>
    </source>
</evidence>
<evidence type="ECO:0000256" key="1">
    <source>
        <dbReference type="ARBA" id="ARBA00021292"/>
    </source>
</evidence>
<dbReference type="PANTHER" id="PTHR12526:SF635">
    <property type="entry name" value="GLYCOSYL TRANSFERASE GROUP 1"/>
    <property type="match status" value="1"/>
</dbReference>
<evidence type="ECO:0000259" key="5">
    <source>
        <dbReference type="Pfam" id="PF13439"/>
    </source>
</evidence>
<dbReference type="AlphaFoldDB" id="A0A918GQ67"/>
<evidence type="ECO:0000256" key="3">
    <source>
        <dbReference type="ARBA" id="ARBA00022679"/>
    </source>
</evidence>
<dbReference type="Gene3D" id="3.40.50.2000">
    <property type="entry name" value="Glycogen Phosphorylase B"/>
    <property type="match status" value="2"/>
</dbReference>
<dbReference type="Pfam" id="PF00534">
    <property type="entry name" value="Glycos_transf_1"/>
    <property type="match status" value="1"/>
</dbReference>
<evidence type="ECO:0000313" key="7">
    <source>
        <dbReference type="Proteomes" id="UP000653493"/>
    </source>
</evidence>
<protein>
    <recommendedName>
        <fullName evidence="1">D-inositol 3-phosphate glycosyltransferase</fullName>
    </recommendedName>
</protein>
<feature type="domain" description="Glycosyltransferase subfamily 4-like N-terminal" evidence="5">
    <location>
        <begin position="22"/>
        <end position="196"/>
    </location>
</feature>
<dbReference type="EMBL" id="BMSL01000016">
    <property type="protein sequence ID" value="GGS52631.1"/>
    <property type="molecule type" value="Genomic_DNA"/>
</dbReference>
<reference evidence="6" key="2">
    <citation type="submission" date="2020-09" db="EMBL/GenBank/DDBJ databases">
        <authorList>
            <person name="Sun Q."/>
            <person name="Ohkuma M."/>
        </authorList>
    </citation>
    <scope>NUCLEOTIDE SEQUENCE</scope>
    <source>
        <strain evidence="6">JCM 4234</strain>
    </source>
</reference>
<dbReference type="Pfam" id="PF13439">
    <property type="entry name" value="Glyco_transf_4"/>
    <property type="match status" value="1"/>
</dbReference>
<dbReference type="GO" id="GO:0016757">
    <property type="term" value="F:glycosyltransferase activity"/>
    <property type="evidence" value="ECO:0007669"/>
    <property type="project" value="UniProtKB-KW"/>
</dbReference>
<dbReference type="SUPFAM" id="SSF53756">
    <property type="entry name" value="UDP-Glycosyltransferase/glycogen phosphorylase"/>
    <property type="match status" value="1"/>
</dbReference>
<gene>
    <name evidence="6" type="ORF">GCM10010238_47520</name>
</gene>
<keyword evidence="3 6" id="KW-0808">Transferase</keyword>
<evidence type="ECO:0000259" key="4">
    <source>
        <dbReference type="Pfam" id="PF00534"/>
    </source>
</evidence>
<dbReference type="InterPro" id="IPR028098">
    <property type="entry name" value="Glyco_trans_4-like_N"/>
</dbReference>
<name>A0A918GQ67_STRGD</name>